<evidence type="ECO:0000256" key="4">
    <source>
        <dbReference type="RuleBase" id="RU003719"/>
    </source>
</evidence>
<protein>
    <submittedName>
        <fullName evidence="7">D-3-phosphoglycerate dehydrogenase</fullName>
        <ecNumber evidence="7">1.1.1.-</ecNumber>
        <ecNumber evidence="7">1.1.1.95</ecNumber>
    </submittedName>
</protein>
<dbReference type="InterPro" id="IPR006139">
    <property type="entry name" value="D-isomer_2_OHA_DH_cat_dom"/>
</dbReference>
<dbReference type="EC" id="1.1.1.95" evidence="7"/>
<dbReference type="GO" id="GO:0004617">
    <property type="term" value="F:phosphoglycerate dehydrogenase activity"/>
    <property type="evidence" value="ECO:0007669"/>
    <property type="project" value="UniProtKB-EC"/>
</dbReference>
<dbReference type="Pfam" id="PF02826">
    <property type="entry name" value="2-Hacid_dh_C"/>
    <property type="match status" value="1"/>
</dbReference>
<dbReference type="PANTHER" id="PTHR10996:SF283">
    <property type="entry name" value="GLYOXYLATE_HYDROXYPYRUVATE REDUCTASE B"/>
    <property type="match status" value="1"/>
</dbReference>
<dbReference type="GO" id="GO:0016618">
    <property type="term" value="F:hydroxypyruvate reductase [NAD(P)H] activity"/>
    <property type="evidence" value="ECO:0007669"/>
    <property type="project" value="TreeGrafter"/>
</dbReference>
<evidence type="ECO:0000313" key="7">
    <source>
        <dbReference type="EMBL" id="OAT21134.1"/>
    </source>
</evidence>
<dbReference type="SUPFAM" id="SSF51735">
    <property type="entry name" value="NAD(P)-binding Rossmann-fold domains"/>
    <property type="match status" value="1"/>
</dbReference>
<accession>A0A1B7HZI4</accession>
<dbReference type="PANTHER" id="PTHR10996">
    <property type="entry name" value="2-HYDROXYACID DEHYDROGENASE-RELATED"/>
    <property type="match status" value="1"/>
</dbReference>
<dbReference type="EMBL" id="LXEO01000007">
    <property type="protein sequence ID" value="OAT21134.1"/>
    <property type="molecule type" value="Genomic_DNA"/>
</dbReference>
<evidence type="ECO:0000256" key="2">
    <source>
        <dbReference type="ARBA" id="ARBA00023002"/>
    </source>
</evidence>
<evidence type="ECO:0000256" key="1">
    <source>
        <dbReference type="ARBA" id="ARBA00022857"/>
    </source>
</evidence>
<dbReference type="PROSITE" id="PS00065">
    <property type="entry name" value="D_2_HYDROXYACID_DH_1"/>
    <property type="match status" value="1"/>
</dbReference>
<reference evidence="7 8" key="1">
    <citation type="submission" date="2016-04" db="EMBL/GenBank/DDBJ databases">
        <title>ATOL: Assembling a taxonomically balanced genome-scale reconstruction of the evolutionary history of the Enterobacteriaceae.</title>
        <authorList>
            <person name="Plunkett G.III."/>
            <person name="Neeno-Eckwall E.C."/>
            <person name="Glasner J.D."/>
            <person name="Perna N.T."/>
        </authorList>
    </citation>
    <scope>NUCLEOTIDE SEQUENCE [LARGE SCALE GENOMIC DNA]</scope>
    <source>
        <strain evidence="7 8">ATCC 51607</strain>
    </source>
</reference>
<evidence type="ECO:0000259" key="5">
    <source>
        <dbReference type="Pfam" id="PF00389"/>
    </source>
</evidence>
<dbReference type="GO" id="GO:0051287">
    <property type="term" value="F:NAD binding"/>
    <property type="evidence" value="ECO:0007669"/>
    <property type="project" value="InterPro"/>
</dbReference>
<proteinExistence type="inferred from homology"/>
<keyword evidence="8" id="KW-1185">Reference proteome</keyword>
<dbReference type="InterPro" id="IPR006140">
    <property type="entry name" value="D-isomer_DH_NAD-bd"/>
</dbReference>
<dbReference type="PATRIC" id="fig|1354255.3.peg.376"/>
<dbReference type="Pfam" id="PF00389">
    <property type="entry name" value="2-Hacid_dh"/>
    <property type="match status" value="1"/>
</dbReference>
<keyword evidence="1" id="KW-0521">NADP</keyword>
<sequence length="341" mass="37043">MSQNPALKKALMLSRNIDLADLTGGIMSQPTQHVLLIAPVMDALQQQLDTHYTVHRLYQHSDAVAWLADNGAQIGAVVTRGDIGVTTAVLENLPQVGVIAIFGVGTDAVDLEYARRRDIAVTITAGALTDDVADLAFGLLLSSARQLCQGDRFVREGRWLKESSALATQVSCKRIGIFGMGNIGRAIARRASGFDMEIYYTDRKVDSSLPYHWCEDVLSLASNSDFFIVAVSGGKASYGIVNRQVFEALPKHALVINIARGSIINEQDLITALQNGDISGAGLDVFANEPNVPSALIEMDNVVLQPHVASATHETRQRMSNIVFENVQAYFNGQILPHRMN</sequence>
<keyword evidence="3" id="KW-0520">NAD</keyword>
<dbReference type="InterPro" id="IPR036291">
    <property type="entry name" value="NAD(P)-bd_dom_sf"/>
</dbReference>
<organism evidence="7 8">
    <name type="scientific">Buttiauxella noackiae ATCC 51607</name>
    <dbReference type="NCBI Taxonomy" id="1354255"/>
    <lineage>
        <taxon>Bacteria</taxon>
        <taxon>Pseudomonadati</taxon>
        <taxon>Pseudomonadota</taxon>
        <taxon>Gammaproteobacteria</taxon>
        <taxon>Enterobacterales</taxon>
        <taxon>Enterobacteriaceae</taxon>
        <taxon>Buttiauxella</taxon>
    </lineage>
</organism>
<dbReference type="GO" id="GO:0030267">
    <property type="term" value="F:glyoxylate reductase (NADPH) activity"/>
    <property type="evidence" value="ECO:0007669"/>
    <property type="project" value="TreeGrafter"/>
</dbReference>
<feature type="domain" description="D-isomer specific 2-hydroxyacid dehydrogenase catalytic" evidence="5">
    <location>
        <begin position="42"/>
        <end position="341"/>
    </location>
</feature>
<dbReference type="CDD" id="cd12156">
    <property type="entry name" value="HPPR"/>
    <property type="match status" value="1"/>
</dbReference>
<dbReference type="FunFam" id="3.40.50.720:FF:000213">
    <property type="entry name" value="Putative 2-hydroxyacid dehydrogenase"/>
    <property type="match status" value="1"/>
</dbReference>
<dbReference type="SUPFAM" id="SSF52283">
    <property type="entry name" value="Formate/glycerate dehydrogenase catalytic domain-like"/>
    <property type="match status" value="1"/>
</dbReference>
<feature type="domain" description="D-isomer specific 2-hydroxyacid dehydrogenase NAD-binding" evidence="6">
    <location>
        <begin position="137"/>
        <end position="309"/>
    </location>
</feature>
<dbReference type="EC" id="1.1.1.-" evidence="7"/>
<dbReference type="Gene3D" id="3.40.50.720">
    <property type="entry name" value="NAD(P)-binding Rossmann-like Domain"/>
    <property type="match status" value="2"/>
</dbReference>
<dbReference type="InterPro" id="IPR050223">
    <property type="entry name" value="D-isomer_2-hydroxyacid_DH"/>
</dbReference>
<gene>
    <name evidence="7" type="ORF">M979_0364</name>
</gene>
<comment type="similarity">
    <text evidence="4">Belongs to the D-isomer specific 2-hydroxyacid dehydrogenase family.</text>
</comment>
<keyword evidence="2 4" id="KW-0560">Oxidoreductase</keyword>
<dbReference type="GO" id="GO:0005829">
    <property type="term" value="C:cytosol"/>
    <property type="evidence" value="ECO:0007669"/>
    <property type="project" value="TreeGrafter"/>
</dbReference>
<evidence type="ECO:0000259" key="6">
    <source>
        <dbReference type="Pfam" id="PF02826"/>
    </source>
</evidence>
<name>A0A1B7HZI4_9ENTR</name>
<comment type="caution">
    <text evidence="7">The sequence shown here is derived from an EMBL/GenBank/DDBJ whole genome shotgun (WGS) entry which is preliminary data.</text>
</comment>
<evidence type="ECO:0000313" key="8">
    <source>
        <dbReference type="Proteomes" id="UP000078286"/>
    </source>
</evidence>
<dbReference type="AlphaFoldDB" id="A0A1B7HZI4"/>
<dbReference type="Proteomes" id="UP000078286">
    <property type="component" value="Unassembled WGS sequence"/>
</dbReference>
<dbReference type="InterPro" id="IPR029752">
    <property type="entry name" value="D-isomer_DH_CS1"/>
</dbReference>
<evidence type="ECO:0000256" key="3">
    <source>
        <dbReference type="ARBA" id="ARBA00023027"/>
    </source>
</evidence>